<organism evidence="2 3">
    <name type="scientific">Kribbella hippodromi</name>
    <dbReference type="NCBI Taxonomy" id="434347"/>
    <lineage>
        <taxon>Bacteria</taxon>
        <taxon>Bacillati</taxon>
        <taxon>Actinomycetota</taxon>
        <taxon>Actinomycetes</taxon>
        <taxon>Propionibacteriales</taxon>
        <taxon>Kribbellaceae</taxon>
        <taxon>Kribbella</taxon>
    </lineage>
</organism>
<sequence>MSQVFGTVRHPAYFLRRGDQLGTPISLGETLPESRAILYTGPPGMGKTSELMQAEDLARRQGWTAIRLNASAVRPIEHQLTAAVRANLDLLRSRYKGSAVKDLSTTVRDLTRSGRDTRMGWEGRVGGGIIPVEFVAKREKDTTAYDNLGTTLNDFADKLAALTEEDGKPILLLVDNVDRATEDDQAGLNELAIHIEVMHRPVWLVAAGGAMSISALMTASRRMSGIATTISNQFDIRELGPLTDDELRPALTEPLTAAGIPYQHAAVEQLLEAANGDASRLRTLAEAALGYRDPALGITESAAALAAAQVYADAAEWYQGSWDHKDTSHAQKDLLARVAAQGPNGLYMPAEMAAAGDDHWPAIDEARQQLVARGLLRDHPGQYVTIPDRGLQDWLNDYLGQTPITEVVPGRLEQLRAQPTLAPAHPTGDRALVNQVFGTSRQLVHQVDRLDRKGRPISLDQRLPGGTSVLFTGPPGMGTSQELARTKALADRQGWITIRLDASRRESLEARVIRAVRSEMDAIRRRFPNDQVKELKTQLTRMAIRTRNSMNTAQIRLGISPFPKVGVHTAWEGVTKDSVGTTLNEVAGQFGAMAGPEGKPILMMVDNLDAASADDLIALTELSSNLREERQPMFLIAAGGEEATSRLLEASGGRNGTETDEVTEFDVRRLQPLSADQLREALTYPLERAGIRYEAAAVESLIEAANGIPTRLRTLAGAALELADPREGITVDVAVAATAKLNAQSQALYNAAWYNCSAAQKQVLARSASHGARGMEIPARSETPDRWSLDEATQKLVSRGLLTRTGHQIRVADPGFREWVQTRLGVNTAQAGIAHPGAARPSATQHGLPHAAQTASTRPADRRPAHPAVPANLQTNR</sequence>
<evidence type="ECO:0000256" key="1">
    <source>
        <dbReference type="SAM" id="MobiDB-lite"/>
    </source>
</evidence>
<dbReference type="InterPro" id="IPR027417">
    <property type="entry name" value="P-loop_NTPase"/>
</dbReference>
<dbReference type="SUPFAM" id="SSF52540">
    <property type="entry name" value="P-loop containing nucleoside triphosphate hydrolases"/>
    <property type="match status" value="2"/>
</dbReference>
<dbReference type="Proteomes" id="UP001501705">
    <property type="component" value="Unassembled WGS sequence"/>
</dbReference>
<evidence type="ECO:0008006" key="4">
    <source>
        <dbReference type="Google" id="ProtNLM"/>
    </source>
</evidence>
<evidence type="ECO:0000313" key="3">
    <source>
        <dbReference type="Proteomes" id="UP001501705"/>
    </source>
</evidence>
<dbReference type="EMBL" id="BAAAPH010000007">
    <property type="protein sequence ID" value="GAA1568488.1"/>
    <property type="molecule type" value="Genomic_DNA"/>
</dbReference>
<keyword evidence="3" id="KW-1185">Reference proteome</keyword>
<accession>A0ABP4NZ06</accession>
<dbReference type="RefSeq" id="WP_344233719.1">
    <property type="nucleotide sequence ID" value="NZ_BAAAPH010000007.1"/>
</dbReference>
<reference evidence="3" key="1">
    <citation type="journal article" date="2019" name="Int. J. Syst. Evol. Microbiol.">
        <title>The Global Catalogue of Microorganisms (GCM) 10K type strain sequencing project: providing services to taxonomists for standard genome sequencing and annotation.</title>
        <authorList>
            <consortium name="The Broad Institute Genomics Platform"/>
            <consortium name="The Broad Institute Genome Sequencing Center for Infectious Disease"/>
            <person name="Wu L."/>
            <person name="Ma J."/>
        </authorList>
    </citation>
    <scope>NUCLEOTIDE SEQUENCE [LARGE SCALE GENOMIC DNA]</scope>
    <source>
        <strain evidence="3">JCM 15572</strain>
    </source>
</reference>
<gene>
    <name evidence="2" type="ORF">GCM10009804_26190</name>
</gene>
<dbReference type="PANTHER" id="PTHR35894">
    <property type="entry name" value="GENERAL SECRETION PATHWAY PROTEIN A-RELATED"/>
    <property type="match status" value="1"/>
</dbReference>
<dbReference type="PANTHER" id="PTHR35894:SF1">
    <property type="entry name" value="PHOSPHORIBULOKINASE _ URIDINE KINASE FAMILY"/>
    <property type="match status" value="1"/>
</dbReference>
<proteinExistence type="predicted"/>
<protein>
    <recommendedName>
        <fullName evidence="4">AAA ATPase-like protein</fullName>
    </recommendedName>
</protein>
<evidence type="ECO:0000313" key="2">
    <source>
        <dbReference type="EMBL" id="GAA1568488.1"/>
    </source>
</evidence>
<feature type="region of interest" description="Disordered" evidence="1">
    <location>
        <begin position="835"/>
        <end position="877"/>
    </location>
</feature>
<dbReference type="Gene3D" id="3.40.50.300">
    <property type="entry name" value="P-loop containing nucleotide triphosphate hydrolases"/>
    <property type="match status" value="1"/>
</dbReference>
<comment type="caution">
    <text evidence="2">The sequence shown here is derived from an EMBL/GenBank/DDBJ whole genome shotgun (WGS) entry which is preliminary data.</text>
</comment>
<name>A0ABP4NZ06_9ACTN</name>
<dbReference type="InterPro" id="IPR052026">
    <property type="entry name" value="ExeA_AAA_ATPase_DNA-bind"/>
</dbReference>